<feature type="domain" description="3-keto-alpha-glucoside-1,2-lyase/3-keto-2-hydroxy-glucal hydratase" evidence="4">
    <location>
        <begin position="490"/>
        <end position="658"/>
    </location>
</feature>
<organism evidence="5 6">
    <name type="scientific">Saltatorellus ferox</name>
    <dbReference type="NCBI Taxonomy" id="2528018"/>
    <lineage>
        <taxon>Bacteria</taxon>
        <taxon>Pseudomonadati</taxon>
        <taxon>Planctomycetota</taxon>
        <taxon>Planctomycetia</taxon>
        <taxon>Planctomycetia incertae sedis</taxon>
        <taxon>Saltatorellus</taxon>
    </lineage>
</organism>
<dbReference type="Pfam" id="PF06283">
    <property type="entry name" value="ThuA"/>
    <property type="match status" value="1"/>
</dbReference>
<protein>
    <submittedName>
        <fullName evidence="5">Trehalose utilization</fullName>
    </submittedName>
</protein>
<dbReference type="PANTHER" id="PTHR40469">
    <property type="entry name" value="SECRETED GLYCOSYL HYDROLASE"/>
    <property type="match status" value="1"/>
</dbReference>
<dbReference type="PANTHER" id="PTHR40469:SF2">
    <property type="entry name" value="GALACTOSE-BINDING DOMAIN-LIKE SUPERFAMILY PROTEIN"/>
    <property type="match status" value="1"/>
</dbReference>
<gene>
    <name evidence="5" type="ORF">Poly30_49140</name>
</gene>
<feature type="region of interest" description="Disordered" evidence="1">
    <location>
        <begin position="754"/>
        <end position="775"/>
    </location>
</feature>
<evidence type="ECO:0000256" key="1">
    <source>
        <dbReference type="SAM" id="MobiDB-lite"/>
    </source>
</evidence>
<feature type="compositionally biased region" description="Basic and acidic residues" evidence="1">
    <location>
        <begin position="766"/>
        <end position="775"/>
    </location>
</feature>
<dbReference type="Gene3D" id="2.60.120.560">
    <property type="entry name" value="Exo-inulinase, domain 1"/>
    <property type="match status" value="2"/>
</dbReference>
<evidence type="ECO:0000313" key="6">
    <source>
        <dbReference type="Proteomes" id="UP000320390"/>
    </source>
</evidence>
<dbReference type="InterPro" id="IPR010496">
    <property type="entry name" value="AL/BT2_dom"/>
</dbReference>
<reference evidence="5 6" key="1">
    <citation type="submission" date="2019-02" db="EMBL/GenBank/DDBJ databases">
        <title>Deep-cultivation of Planctomycetes and their phenomic and genomic characterization uncovers novel biology.</title>
        <authorList>
            <person name="Wiegand S."/>
            <person name="Jogler M."/>
            <person name="Boedeker C."/>
            <person name="Pinto D."/>
            <person name="Vollmers J."/>
            <person name="Rivas-Marin E."/>
            <person name="Kohn T."/>
            <person name="Peeters S.H."/>
            <person name="Heuer A."/>
            <person name="Rast P."/>
            <person name="Oberbeckmann S."/>
            <person name="Bunk B."/>
            <person name="Jeske O."/>
            <person name="Meyerdierks A."/>
            <person name="Storesund J.E."/>
            <person name="Kallscheuer N."/>
            <person name="Luecker S."/>
            <person name="Lage O.M."/>
            <person name="Pohl T."/>
            <person name="Merkel B.J."/>
            <person name="Hornburger P."/>
            <person name="Mueller R.-W."/>
            <person name="Bruemmer F."/>
            <person name="Labrenz M."/>
            <person name="Spormann A.M."/>
            <person name="Op den Camp H."/>
            <person name="Overmann J."/>
            <person name="Amann R."/>
            <person name="Jetten M.S.M."/>
            <person name="Mascher T."/>
            <person name="Medema M.H."/>
            <person name="Devos D.P."/>
            <person name="Kaster A.-K."/>
            <person name="Ovreas L."/>
            <person name="Rohde M."/>
            <person name="Galperin M.Y."/>
            <person name="Jogler C."/>
        </authorList>
    </citation>
    <scope>NUCLEOTIDE SEQUENCE [LARGE SCALE GENOMIC DNA]</scope>
    <source>
        <strain evidence="5 6">Poly30</strain>
    </source>
</reference>
<feature type="domain" description="ThuA-like" evidence="3">
    <location>
        <begin position="36"/>
        <end position="255"/>
    </location>
</feature>
<dbReference type="Pfam" id="PF06439">
    <property type="entry name" value="3keto-disac_hyd"/>
    <property type="match status" value="2"/>
</dbReference>
<keyword evidence="2" id="KW-0732">Signal</keyword>
<proteinExistence type="predicted"/>
<dbReference type="Proteomes" id="UP000320390">
    <property type="component" value="Chromosome"/>
</dbReference>
<feature type="domain" description="3-keto-alpha-glucoside-1,2-lyase/3-keto-2-hydroxy-glucal hydratase" evidence="4">
    <location>
        <begin position="278"/>
        <end position="464"/>
    </location>
</feature>
<dbReference type="OrthoDB" id="9780017at2"/>
<feature type="signal peptide" evidence="2">
    <location>
        <begin position="1"/>
        <end position="19"/>
    </location>
</feature>
<dbReference type="GO" id="GO:0016787">
    <property type="term" value="F:hydrolase activity"/>
    <property type="evidence" value="ECO:0007669"/>
    <property type="project" value="InterPro"/>
</dbReference>
<evidence type="ECO:0000313" key="5">
    <source>
        <dbReference type="EMBL" id="QDV09356.1"/>
    </source>
</evidence>
<feature type="chain" id="PRO_5021727835" evidence="2">
    <location>
        <begin position="20"/>
        <end position="775"/>
    </location>
</feature>
<accession>A0A518EZ49</accession>
<sequence precursor="true">MLRTIYSTGCFAWIATTSAALPSPAAVVQEATGIPVLVVSGENNHDWRWTTPSLVQILEEADLFDVVVTYEPAKDLADADRLAGYAAVVLDYNGKRWGEAAETTFLDAVRHGLGVVVVHAADNHGPGWIEYEKLVGDLWREGTGHGRFHPFNIEMTDRDHPVTHSLPDIVMHPDELYHRLVNVHGVDRRVLATAMSDPDTGGTGSAEPMVLVKSYGDGRIFHTPLGHVWSNSAPQQASHRDTQFRGLLTRGTEWAATGTVRDVRTAPAPLTDAEKADGWISLMDRAAWRSFSGSATPAGWNFNGETIVREANAGDIVTNELFGDFELTFDWKTTVAGNSGLKYRIPAEAKQPIGIEFQLRDPADDEKKAEHRMGAIYDVVDAAEAPFTPWGEYRTARIVVRGPRIEHYLDGKLIAAADVTSEEWKAAVADSKFAKVEGFGQPAPGRLLLQDHGDEVWIRGMRVRRLDGDAVPVPASKNEDGESLLPAPGSLDGWTSHGDAIYAVEGDTLIGSAGPNRRQSFLMSNDSFGDFTLDVDLLMEQEGNSGIQFRSYVMEDGRVAGYQAEIDPSPRSWSAGIYYEGRRGWLDDLSDNEPAREAFDEAGWNHYTIVADGPHLRTWINGVPAADLLDAEDLTGQFGFQIHGGDDDIQMRWKNPRVIRSGQHEWTPIPTPSNETAAFDSSPAIRTSILGDNAEAVLHHEDGTQSPPFPLKSSKFWHAGGHNELTAIRNASRTVIQLNGSTILEESKIPTKSLQITSPSAPLETTRWERCQKTP</sequence>
<evidence type="ECO:0000259" key="3">
    <source>
        <dbReference type="Pfam" id="PF06283"/>
    </source>
</evidence>
<evidence type="ECO:0000256" key="2">
    <source>
        <dbReference type="SAM" id="SignalP"/>
    </source>
</evidence>
<dbReference type="SUPFAM" id="SSF52317">
    <property type="entry name" value="Class I glutamine amidotransferase-like"/>
    <property type="match status" value="1"/>
</dbReference>
<evidence type="ECO:0000259" key="4">
    <source>
        <dbReference type="Pfam" id="PF06439"/>
    </source>
</evidence>
<dbReference type="InterPro" id="IPR029062">
    <property type="entry name" value="Class_I_gatase-like"/>
</dbReference>
<dbReference type="EMBL" id="CP036434">
    <property type="protein sequence ID" value="QDV09356.1"/>
    <property type="molecule type" value="Genomic_DNA"/>
</dbReference>
<dbReference type="AlphaFoldDB" id="A0A518EZ49"/>
<dbReference type="InterPro" id="IPR029010">
    <property type="entry name" value="ThuA-like"/>
</dbReference>
<name>A0A518EZ49_9BACT</name>
<keyword evidence="6" id="KW-1185">Reference proteome</keyword>
<dbReference type="Gene3D" id="3.40.50.880">
    <property type="match status" value="1"/>
</dbReference>
<dbReference type="RefSeq" id="WP_145203572.1">
    <property type="nucleotide sequence ID" value="NZ_CP036434.1"/>
</dbReference>